<evidence type="ECO:0000259" key="3">
    <source>
        <dbReference type="Pfam" id="PF00535"/>
    </source>
</evidence>
<evidence type="ECO:0000313" key="4">
    <source>
        <dbReference type="EMBL" id="CAK0897876.1"/>
    </source>
</evidence>
<feature type="domain" description="Glycosyltransferase 2-like" evidence="3">
    <location>
        <begin position="65"/>
        <end position="205"/>
    </location>
</feature>
<feature type="transmembrane region" description="Helical" evidence="2">
    <location>
        <begin position="207"/>
        <end position="224"/>
    </location>
</feature>
<keyword evidence="2" id="KW-0812">Transmembrane</keyword>
<dbReference type="SUPFAM" id="SSF53448">
    <property type="entry name" value="Nucleotide-diphospho-sugar transferases"/>
    <property type="match status" value="1"/>
</dbReference>
<evidence type="ECO:0000256" key="1">
    <source>
        <dbReference type="SAM" id="MobiDB-lite"/>
    </source>
</evidence>
<feature type="region of interest" description="Disordered" evidence="1">
    <location>
        <begin position="316"/>
        <end position="350"/>
    </location>
</feature>
<dbReference type="EMBL" id="CAUYUJ010020393">
    <property type="protein sequence ID" value="CAK0897876.1"/>
    <property type="molecule type" value="Genomic_DNA"/>
</dbReference>
<protein>
    <recommendedName>
        <fullName evidence="3">Glycosyltransferase 2-like domain-containing protein</fullName>
    </recommendedName>
</protein>
<feature type="transmembrane region" description="Helical" evidence="2">
    <location>
        <begin position="6"/>
        <end position="26"/>
    </location>
</feature>
<dbReference type="PANTHER" id="PTHR10859:SF91">
    <property type="entry name" value="DOLICHYL-PHOSPHATE BETA-GLUCOSYLTRANSFERASE"/>
    <property type="match status" value="1"/>
</dbReference>
<dbReference type="InterPro" id="IPR001173">
    <property type="entry name" value="Glyco_trans_2-like"/>
</dbReference>
<organism evidence="4 5">
    <name type="scientific">Prorocentrum cordatum</name>
    <dbReference type="NCBI Taxonomy" id="2364126"/>
    <lineage>
        <taxon>Eukaryota</taxon>
        <taxon>Sar</taxon>
        <taxon>Alveolata</taxon>
        <taxon>Dinophyceae</taxon>
        <taxon>Prorocentrales</taxon>
        <taxon>Prorocentraceae</taxon>
        <taxon>Prorocentrum</taxon>
    </lineage>
</organism>
<name>A0ABN9XI42_9DINO</name>
<keyword evidence="2" id="KW-0472">Membrane</keyword>
<accession>A0ABN9XI42</accession>
<sequence>MYEALVVLLLAGLYWFISPYLNWYWLSSKEAGGRALEAHVGKTSWQFEPGQLVAPAGKAPEVSLSVVVPAFNEESRLPQMLDEALGYLDSRVAAGSGGFSYEVLVVDDGSSDDTFAAALGSRARGCRGEVRAMRLSQNQGKGFAVKAGMLAARGRLLLMADADGATCFRDLERLEQAMGKEDGNGAYQIAFGSRHHLKDQALAKRKFVRNILMVSFHFVVWLLVGPPVCGTLGPLRRRGAPQYVQAFRRRATIARERELLVVQRRKGIPVTHHAPVTFLTARLEWVPARTEWPRTRGVGGLLADVVSHGAVAGTAAGTSDRVLRPPGPRAPCHGLDDSTASTASASPVDGRAHAAGISERGRVVAIRAAWTSPDEFVYARPSCGIKVSIGWPSGADEDQLQ</sequence>
<gene>
    <name evidence="4" type="ORF">PCOR1329_LOCUS75928</name>
</gene>
<proteinExistence type="predicted"/>
<dbReference type="Pfam" id="PF00535">
    <property type="entry name" value="Glycos_transf_2"/>
    <property type="match status" value="1"/>
</dbReference>
<dbReference type="PANTHER" id="PTHR10859">
    <property type="entry name" value="GLYCOSYL TRANSFERASE"/>
    <property type="match status" value="1"/>
</dbReference>
<dbReference type="InterPro" id="IPR029044">
    <property type="entry name" value="Nucleotide-diphossugar_trans"/>
</dbReference>
<evidence type="ECO:0000256" key="2">
    <source>
        <dbReference type="SAM" id="Phobius"/>
    </source>
</evidence>
<reference evidence="4" key="1">
    <citation type="submission" date="2023-10" db="EMBL/GenBank/DDBJ databases">
        <authorList>
            <person name="Chen Y."/>
            <person name="Shah S."/>
            <person name="Dougan E. K."/>
            <person name="Thang M."/>
            <person name="Chan C."/>
        </authorList>
    </citation>
    <scope>NUCLEOTIDE SEQUENCE [LARGE SCALE GENOMIC DNA]</scope>
</reference>
<dbReference type="Proteomes" id="UP001189429">
    <property type="component" value="Unassembled WGS sequence"/>
</dbReference>
<evidence type="ECO:0000313" key="5">
    <source>
        <dbReference type="Proteomes" id="UP001189429"/>
    </source>
</evidence>
<comment type="caution">
    <text evidence="4">The sequence shown here is derived from an EMBL/GenBank/DDBJ whole genome shotgun (WGS) entry which is preliminary data.</text>
</comment>
<dbReference type="Gene3D" id="3.90.550.10">
    <property type="entry name" value="Spore Coat Polysaccharide Biosynthesis Protein SpsA, Chain A"/>
    <property type="match status" value="1"/>
</dbReference>
<keyword evidence="5" id="KW-1185">Reference proteome</keyword>
<keyword evidence="2" id="KW-1133">Transmembrane helix</keyword>